<dbReference type="STRING" id="1408157.A0A1J7JB52"/>
<name>A0A1J7JB52_9PEZI</name>
<organism evidence="2 3">
    <name type="scientific">Coniochaeta ligniaria NRRL 30616</name>
    <dbReference type="NCBI Taxonomy" id="1408157"/>
    <lineage>
        <taxon>Eukaryota</taxon>
        <taxon>Fungi</taxon>
        <taxon>Dikarya</taxon>
        <taxon>Ascomycota</taxon>
        <taxon>Pezizomycotina</taxon>
        <taxon>Sordariomycetes</taxon>
        <taxon>Sordariomycetidae</taxon>
        <taxon>Coniochaetales</taxon>
        <taxon>Coniochaetaceae</taxon>
        <taxon>Coniochaeta</taxon>
    </lineage>
</organism>
<keyword evidence="3" id="KW-1185">Reference proteome</keyword>
<dbReference type="InterPro" id="IPR056632">
    <property type="entry name" value="DUF7730"/>
</dbReference>
<dbReference type="AlphaFoldDB" id="A0A1J7JB52"/>
<dbReference type="PANTHER" id="PTHR38790">
    <property type="entry name" value="2EXR DOMAIN-CONTAINING PROTEIN-RELATED"/>
    <property type="match status" value="1"/>
</dbReference>
<evidence type="ECO:0000259" key="1">
    <source>
        <dbReference type="Pfam" id="PF24864"/>
    </source>
</evidence>
<dbReference type="EMBL" id="KV875103">
    <property type="protein sequence ID" value="OIW24802.1"/>
    <property type="molecule type" value="Genomic_DNA"/>
</dbReference>
<accession>A0A1J7JB52</accession>
<proteinExistence type="predicted"/>
<sequence length="391" mass="44869">MALILSAEEACGVDNQSESIFFSIPIELRLTVYAHLFNISGLHIRFVAGRDGARQFKLTPCAAPPITDEEDRDGTERDPRISIWDQTIYKRRLSSSWGSHWMCEDLAFYFQDCDKSMSEAESASSRNFSSTLRVCKKLYLELVNRVMTTTDFHVTDMQTLGALLAETELSPPPPFSFEGSICPRIVGLSIVLSQPLAFFQAIETISTSSHDHQENRPPPNPQYVGDIRVWSDLPSRLLAQPHGLRRLHIWLDHTGEENWSVVNERAILGPVEALTTRIPELQLVFLLPKAHPRIEDPQRHYLSGHRGGEGSSSRFQVRRLLRQRYRVEDDRVIYVRDFPHSYGKNYPSAIPPAERERVEAEGWRAGVDVTKQMTLEARKRWFGWTRQGRRR</sequence>
<dbReference type="InParanoid" id="A0A1J7JB52"/>
<reference evidence="2 3" key="1">
    <citation type="submission" date="2016-10" db="EMBL/GenBank/DDBJ databases">
        <title>Draft genome sequence of Coniochaeta ligniaria NRRL30616, a lignocellulolytic fungus for bioabatement of inhibitors in plant biomass hydrolysates.</title>
        <authorList>
            <consortium name="DOE Joint Genome Institute"/>
            <person name="Jimenez D.J."/>
            <person name="Hector R.E."/>
            <person name="Riley R."/>
            <person name="Sun H."/>
            <person name="Grigoriev I.V."/>
            <person name="Van Elsas J.D."/>
            <person name="Nichols N.N."/>
        </authorList>
    </citation>
    <scope>NUCLEOTIDE SEQUENCE [LARGE SCALE GENOMIC DNA]</scope>
    <source>
        <strain evidence="2 3">NRRL 30616</strain>
    </source>
</reference>
<dbReference type="OrthoDB" id="4757095at2759"/>
<evidence type="ECO:0000313" key="3">
    <source>
        <dbReference type="Proteomes" id="UP000182658"/>
    </source>
</evidence>
<gene>
    <name evidence="2" type="ORF">CONLIGDRAFT_673896</name>
</gene>
<dbReference type="Pfam" id="PF24864">
    <property type="entry name" value="DUF7730"/>
    <property type="match status" value="1"/>
</dbReference>
<evidence type="ECO:0000313" key="2">
    <source>
        <dbReference type="EMBL" id="OIW24802.1"/>
    </source>
</evidence>
<dbReference type="Proteomes" id="UP000182658">
    <property type="component" value="Unassembled WGS sequence"/>
</dbReference>
<protein>
    <recommendedName>
        <fullName evidence="1">DUF7730 domain-containing protein</fullName>
    </recommendedName>
</protein>
<feature type="domain" description="DUF7730" evidence="1">
    <location>
        <begin position="15"/>
        <end position="163"/>
    </location>
</feature>